<feature type="region of interest" description="Disordered" evidence="1">
    <location>
        <begin position="175"/>
        <end position="196"/>
    </location>
</feature>
<sequence>MAAPNNSWCSGVRSVPVRTSWSETSSVSVPGERAKRRFVGMGQALVEHAGRVGATSRHEHSPRISLAGAPPRGPTVGPRAGTCSTLLTQQGRAACRYAVTVGTLRKCADELQKYAETTKQGMVESIEAEKEFVKEYSKAAQQIARIGDVDRMWQSVQSDINKSLQVLLGDADETDKLAKKMRPQTPSDEAAEGQAS</sequence>
<feature type="region of interest" description="Disordered" evidence="1">
    <location>
        <begin position="51"/>
        <end position="77"/>
    </location>
</feature>
<proteinExistence type="predicted"/>
<organism evidence="2 3">
    <name type="scientific">Symbiodinium microadriaticum</name>
    <name type="common">Dinoflagellate</name>
    <name type="synonym">Zooxanthella microadriatica</name>
    <dbReference type="NCBI Taxonomy" id="2951"/>
    <lineage>
        <taxon>Eukaryota</taxon>
        <taxon>Sar</taxon>
        <taxon>Alveolata</taxon>
        <taxon>Dinophyceae</taxon>
        <taxon>Suessiales</taxon>
        <taxon>Symbiodiniaceae</taxon>
        <taxon>Symbiodinium</taxon>
    </lineage>
</organism>
<dbReference type="EMBL" id="LSRX01000446">
    <property type="protein sequence ID" value="OLP97064.1"/>
    <property type="molecule type" value="Genomic_DNA"/>
</dbReference>
<evidence type="ECO:0000256" key="1">
    <source>
        <dbReference type="SAM" id="MobiDB-lite"/>
    </source>
</evidence>
<accession>A0A1Q9DPH4</accession>
<dbReference type="Proteomes" id="UP000186817">
    <property type="component" value="Unassembled WGS sequence"/>
</dbReference>
<evidence type="ECO:0000313" key="3">
    <source>
        <dbReference type="Proteomes" id="UP000186817"/>
    </source>
</evidence>
<dbReference type="AlphaFoldDB" id="A0A1Q9DPH4"/>
<reference evidence="2 3" key="1">
    <citation type="submission" date="2016-02" db="EMBL/GenBank/DDBJ databases">
        <title>Genome analysis of coral dinoflagellate symbionts highlights evolutionary adaptations to a symbiotic lifestyle.</title>
        <authorList>
            <person name="Aranda M."/>
            <person name="Li Y."/>
            <person name="Liew Y.J."/>
            <person name="Baumgarten S."/>
            <person name="Simakov O."/>
            <person name="Wilson M."/>
            <person name="Piel J."/>
            <person name="Ashoor H."/>
            <person name="Bougouffa S."/>
            <person name="Bajic V.B."/>
            <person name="Ryu T."/>
            <person name="Ravasi T."/>
            <person name="Bayer T."/>
            <person name="Micklem G."/>
            <person name="Kim H."/>
            <person name="Bhak J."/>
            <person name="Lajeunesse T.C."/>
            <person name="Voolstra C.R."/>
        </authorList>
    </citation>
    <scope>NUCLEOTIDE SEQUENCE [LARGE SCALE GENOMIC DNA]</scope>
    <source>
        <strain evidence="2 3">CCMP2467</strain>
    </source>
</reference>
<comment type="caution">
    <text evidence="2">The sequence shown here is derived from an EMBL/GenBank/DDBJ whole genome shotgun (WGS) entry which is preliminary data.</text>
</comment>
<dbReference type="OrthoDB" id="423954at2759"/>
<evidence type="ECO:0000313" key="2">
    <source>
        <dbReference type="EMBL" id="OLP97064.1"/>
    </source>
</evidence>
<name>A0A1Q9DPH4_SYMMI</name>
<keyword evidence="3" id="KW-1185">Reference proteome</keyword>
<protein>
    <submittedName>
        <fullName evidence="2">Uncharacterized protein</fullName>
    </submittedName>
</protein>
<gene>
    <name evidence="2" type="ORF">AK812_SmicGene20599</name>
</gene>